<evidence type="ECO:0000256" key="2">
    <source>
        <dbReference type="ARBA" id="ARBA00022574"/>
    </source>
</evidence>
<dbReference type="GO" id="GO:0005198">
    <property type="term" value="F:structural molecule activity"/>
    <property type="evidence" value="ECO:0007669"/>
    <property type="project" value="TreeGrafter"/>
</dbReference>
<name>A0A9W8M1U5_9FUNG</name>
<dbReference type="GO" id="GO:0090110">
    <property type="term" value="P:COPII-coated vesicle cargo loading"/>
    <property type="evidence" value="ECO:0007669"/>
    <property type="project" value="TreeGrafter"/>
</dbReference>
<protein>
    <recommendedName>
        <fullName evidence="7">SRA1/Sec31 domain-containing protein</fullName>
    </recommendedName>
</protein>
<dbReference type="GO" id="GO:0070971">
    <property type="term" value="C:endoplasmic reticulum exit site"/>
    <property type="evidence" value="ECO:0007669"/>
    <property type="project" value="TreeGrafter"/>
</dbReference>
<evidence type="ECO:0000256" key="4">
    <source>
        <dbReference type="SAM" id="MobiDB-lite"/>
    </source>
</evidence>
<dbReference type="GO" id="GO:0030127">
    <property type="term" value="C:COPII vesicle coat"/>
    <property type="evidence" value="ECO:0007669"/>
    <property type="project" value="TreeGrafter"/>
</dbReference>
<reference evidence="5" key="1">
    <citation type="submission" date="2022-07" db="EMBL/GenBank/DDBJ databases">
        <title>Phylogenomic reconstructions and comparative analyses of Kickxellomycotina fungi.</title>
        <authorList>
            <person name="Reynolds N.K."/>
            <person name="Stajich J.E."/>
            <person name="Barry K."/>
            <person name="Grigoriev I.V."/>
            <person name="Crous P."/>
            <person name="Smith M.E."/>
        </authorList>
    </citation>
    <scope>NUCLEOTIDE SEQUENCE</scope>
    <source>
        <strain evidence="5">RSA 476</strain>
    </source>
</reference>
<feature type="compositionally biased region" description="Polar residues" evidence="4">
    <location>
        <begin position="33"/>
        <end position="46"/>
    </location>
</feature>
<evidence type="ECO:0000313" key="5">
    <source>
        <dbReference type="EMBL" id="KAJ2859133.1"/>
    </source>
</evidence>
<dbReference type="GO" id="GO:0007029">
    <property type="term" value="P:endoplasmic reticulum organization"/>
    <property type="evidence" value="ECO:0007669"/>
    <property type="project" value="TreeGrafter"/>
</dbReference>
<proteinExistence type="predicted"/>
<evidence type="ECO:0000256" key="1">
    <source>
        <dbReference type="ARBA" id="ARBA00022448"/>
    </source>
</evidence>
<evidence type="ECO:0000256" key="3">
    <source>
        <dbReference type="ARBA" id="ARBA00022737"/>
    </source>
</evidence>
<evidence type="ECO:0000313" key="6">
    <source>
        <dbReference type="Proteomes" id="UP001140074"/>
    </source>
</evidence>
<dbReference type="PANTHER" id="PTHR13923:SF11">
    <property type="entry name" value="SECRETORY 31, ISOFORM D"/>
    <property type="match status" value="1"/>
</dbReference>
<keyword evidence="3" id="KW-0677">Repeat</keyword>
<feature type="compositionally biased region" description="Polar residues" evidence="4">
    <location>
        <begin position="62"/>
        <end position="83"/>
    </location>
</feature>
<dbReference type="InterPro" id="IPR040251">
    <property type="entry name" value="SEC31-like"/>
</dbReference>
<feature type="region of interest" description="Disordered" evidence="4">
    <location>
        <begin position="1"/>
        <end position="91"/>
    </location>
</feature>
<dbReference type="AlphaFoldDB" id="A0A9W8M1U5"/>
<comment type="caution">
    <text evidence="5">The sequence shown here is derived from an EMBL/GenBank/DDBJ whole genome shotgun (WGS) entry which is preliminary data.</text>
</comment>
<dbReference type="PANTHER" id="PTHR13923">
    <property type="entry name" value="SEC31-RELATED PROTEIN"/>
    <property type="match status" value="1"/>
</dbReference>
<keyword evidence="2" id="KW-0853">WD repeat</keyword>
<keyword evidence="6" id="KW-1185">Reference proteome</keyword>
<evidence type="ECO:0008006" key="7">
    <source>
        <dbReference type="Google" id="ProtNLM"/>
    </source>
</evidence>
<keyword evidence="1" id="KW-0813">Transport</keyword>
<dbReference type="Gene3D" id="1.20.940.10">
    <property type="entry name" value="Functional domain of the splicing factor Prp18"/>
    <property type="match status" value="1"/>
</dbReference>
<sequence length="283" mass="30313">MPFISLFKRLVGGGDSSDAPPVEDKTSGEDTPEIQTPQPNEGTNDSGALKQPPLPPPPMSKVFSSAGPSATQSTTSMASLRSQVESERQSGLAANAAYRNFTGGGHADGGHWNDPPTVVFKAQQSPAIISSASSVKKRPVASDSVSPSSKASSFVLVDETLPSTETKEELVVDVPEDRNMQEQTASRLLRKALDRVSLDSASSMTKRMVEDTAKRLALLDERLPELDAAVVHAVCSIAMRIDCYQLGEALNAHRDLMQAGFDSELKWLVGVKRLIELQPKIAT</sequence>
<organism evidence="5 6">
    <name type="scientific">Coemansia aciculifera</name>
    <dbReference type="NCBI Taxonomy" id="417176"/>
    <lineage>
        <taxon>Eukaryota</taxon>
        <taxon>Fungi</taxon>
        <taxon>Fungi incertae sedis</taxon>
        <taxon>Zoopagomycota</taxon>
        <taxon>Kickxellomycotina</taxon>
        <taxon>Kickxellomycetes</taxon>
        <taxon>Kickxellales</taxon>
        <taxon>Kickxellaceae</taxon>
        <taxon>Coemansia</taxon>
    </lineage>
</organism>
<accession>A0A9W8M1U5</accession>
<dbReference type="EMBL" id="JANBUY010000429">
    <property type="protein sequence ID" value="KAJ2859133.1"/>
    <property type="molecule type" value="Genomic_DNA"/>
</dbReference>
<gene>
    <name evidence="5" type="ORF">GGH94_006269</name>
</gene>
<dbReference type="Proteomes" id="UP001140074">
    <property type="component" value="Unassembled WGS sequence"/>
</dbReference>